<dbReference type="Pfam" id="PF13715">
    <property type="entry name" value="CarbopepD_reg_2"/>
    <property type="match status" value="1"/>
</dbReference>
<keyword evidence="1" id="KW-0998">Cell outer membrane</keyword>
<dbReference type="Gene3D" id="2.170.130.10">
    <property type="entry name" value="TonB-dependent receptor, plug domain"/>
    <property type="match status" value="1"/>
</dbReference>
<dbReference type="PROSITE" id="PS52016">
    <property type="entry name" value="TONB_DEPENDENT_REC_3"/>
    <property type="match status" value="1"/>
</dbReference>
<dbReference type="InterPro" id="IPR008969">
    <property type="entry name" value="CarboxyPept-like_regulatory"/>
</dbReference>
<evidence type="ECO:0000256" key="1">
    <source>
        <dbReference type="PROSITE-ProRule" id="PRU01360"/>
    </source>
</evidence>
<keyword evidence="4" id="KW-0675">Receptor</keyword>
<reference evidence="4 5" key="1">
    <citation type="submission" date="2016-02" db="EMBL/GenBank/DDBJ databases">
        <authorList>
            <person name="Wen L."/>
            <person name="He K."/>
            <person name="Yang H."/>
        </authorList>
    </citation>
    <scope>NUCLEOTIDE SEQUENCE [LARGE SCALE GENOMIC DNA]</scope>
    <source>
        <strain evidence="4 5">KLE1704</strain>
    </source>
</reference>
<dbReference type="NCBIfam" id="TIGR04057">
    <property type="entry name" value="SusC_RagA_signa"/>
    <property type="match status" value="1"/>
</dbReference>
<proteinExistence type="inferred from homology"/>
<keyword evidence="1" id="KW-1134">Transmembrane beta strand</keyword>
<dbReference type="SUPFAM" id="SSF56935">
    <property type="entry name" value="Porins"/>
    <property type="match status" value="1"/>
</dbReference>
<dbReference type="SUPFAM" id="SSF49464">
    <property type="entry name" value="Carboxypeptidase regulatory domain-like"/>
    <property type="match status" value="1"/>
</dbReference>
<name>A0A139LCC8_9BACE</name>
<dbReference type="InterPro" id="IPR039426">
    <property type="entry name" value="TonB-dep_rcpt-like"/>
</dbReference>
<dbReference type="Proteomes" id="UP000070319">
    <property type="component" value="Unassembled WGS sequence"/>
</dbReference>
<dbReference type="EMBL" id="LTDF01000093">
    <property type="protein sequence ID" value="KXT49077.1"/>
    <property type="molecule type" value="Genomic_DNA"/>
</dbReference>
<comment type="similarity">
    <text evidence="1">Belongs to the TonB-dependent receptor family.</text>
</comment>
<evidence type="ECO:0000256" key="2">
    <source>
        <dbReference type="SAM" id="Phobius"/>
    </source>
</evidence>
<dbReference type="PATRIC" id="fig|329854.7.peg.2743"/>
<gene>
    <name evidence="4" type="ORF">HMPREF2531_02691</name>
</gene>
<dbReference type="InterPro" id="IPR037066">
    <property type="entry name" value="Plug_dom_sf"/>
</dbReference>
<dbReference type="InterPro" id="IPR012910">
    <property type="entry name" value="Plug_dom"/>
</dbReference>
<organism evidence="4">
    <name type="scientific">Bacteroides intestinalis</name>
    <dbReference type="NCBI Taxonomy" id="329854"/>
    <lineage>
        <taxon>Bacteria</taxon>
        <taxon>Pseudomonadati</taxon>
        <taxon>Bacteroidota</taxon>
        <taxon>Bacteroidia</taxon>
        <taxon>Bacteroidales</taxon>
        <taxon>Bacteroidaceae</taxon>
        <taxon>Bacteroides</taxon>
    </lineage>
</organism>
<dbReference type="GO" id="GO:0009279">
    <property type="term" value="C:cell outer membrane"/>
    <property type="evidence" value="ECO:0007669"/>
    <property type="project" value="UniProtKB-SubCell"/>
</dbReference>
<dbReference type="NCBIfam" id="TIGR04056">
    <property type="entry name" value="OMP_RagA_SusC"/>
    <property type="match status" value="1"/>
</dbReference>
<dbReference type="InterPro" id="IPR023996">
    <property type="entry name" value="TonB-dep_OMP_SusC/RagA"/>
</dbReference>
<evidence type="ECO:0000313" key="5">
    <source>
        <dbReference type="Proteomes" id="UP000070319"/>
    </source>
</evidence>
<dbReference type="FunFam" id="2.170.130.10:FF:000003">
    <property type="entry name" value="SusC/RagA family TonB-linked outer membrane protein"/>
    <property type="match status" value="1"/>
</dbReference>
<keyword evidence="1 2" id="KW-0812">Transmembrane</keyword>
<keyword evidence="1 2" id="KW-0472">Membrane</keyword>
<feature type="transmembrane region" description="Helical" evidence="2">
    <location>
        <begin position="88"/>
        <end position="110"/>
    </location>
</feature>
<protein>
    <submittedName>
        <fullName evidence="4">TonB-dependent receptor plug domain protein</fullName>
    </submittedName>
</protein>
<dbReference type="InterPro" id="IPR023997">
    <property type="entry name" value="TonB-dep_OMP_SusC/RagA_CS"/>
</dbReference>
<comment type="caution">
    <text evidence="4">The sequence shown here is derived from an EMBL/GenBank/DDBJ whole genome shotgun (WGS) entry which is preliminary data.</text>
</comment>
<evidence type="ECO:0000259" key="3">
    <source>
        <dbReference type="Pfam" id="PF07715"/>
    </source>
</evidence>
<sequence>MLTYTTIYQYISNQQTYFKRIIYLRQKYVKSSDSLAFTPPTLYFCISQTGQRMDGLQRALISDIPYSLYCMKTLLLTIKSFNIMKKRLPLITLRPLAWILFLLITASGYAQESLIQGLVIDENGEPLIGVSIQDQKTQKGTISDIDGKFSLEARIGNMLKISYIGYRTVTLAAAKDMRVVMSEDNMKLDEVVVVGYGVQKKVNLTGAVASVKSDEILKAQSANTSNALIGQIPGLIAKQTTGEPGLDGSQIYIRGVATFQGGTSPTYIIDGIERQAEDFARIDPNEIESLNVLKDAASAAIFGMRGANGVILVTTKRGNTGKVHVKYSGNVSIQKPTSLPEFANSTDYARMKNIYMGNTIYTDEEIRKFADGSDPERYPNTDWYKEMLSKNAVQHQHNITVDGGRDNIKFFTSFGYVHQDGLWDNLNYERYSLRSNIDVKITSTTQLSVDASGRVEYRHGSPQSSTNVFQQLIRNTPVLLAKYDNGLYTVPDATHPNIMAQTSKDAGYSDSRNNSLLTRLELTQDLPFVTQGLKIKGVFSYDKNNYAQKTWSLSPYLYVRDQDNNYNLQPRGSASLYQNQNDNEYIEWQGHLTYDRSFGNHTVSALLMALGRKEKYHNVWVSRNSFDSDVMDQISAGNSTGQQLGGYDRESARLSYVGRINYNYGGRYLFEANIRRDASENFAPDKRWGTFASASIGWVVSEEKFFEPLKNKINFLKIRGSYGTLGNDNTGGVAFPYYSRFDLYASRGSHNGGLANNLGDYVFGELVTKGLVPGPIANALATWETSKKMNIAIDAGLFDMFNLSLDFFKETRSDILAQRGAEVPWSFGGELPLENIGKVENKGIDANLTFNHHIGKVRYSIGGNFTYARNKILEMAEAAGTSEYLRKTGRPIYSYYGYKTDGIFQNQQEIDAYAKQEVAGSDYVTRPGDIKYVNVNGDEVVNAGDMTYLGYGNVPEIVYGINGSLAWKNFDLSFLFQGAAHAQVYLNGGVVMPYFNDGNLPQFWVKEAWSENNPGTRYPRLEQSTHNFPNTDFPPVQTYLYDASYFRLKNIEVGYNFPRKWLSNLRLENVRVYVSGQNLFTITDVPQIDPENVNSQGWSYPQMKSFNAGISIQF</sequence>
<comment type="subcellular location">
    <subcellularLocation>
        <location evidence="1">Cell outer membrane</location>
        <topology evidence="1">Multi-pass membrane protein</topology>
    </subcellularLocation>
</comment>
<feature type="domain" description="TonB-dependent receptor plug" evidence="3">
    <location>
        <begin position="201"/>
        <end position="310"/>
    </location>
</feature>
<evidence type="ECO:0000313" key="4">
    <source>
        <dbReference type="EMBL" id="KXT49077.1"/>
    </source>
</evidence>
<accession>A0A139LCC8</accession>
<keyword evidence="1" id="KW-0813">Transport</keyword>
<dbReference type="AlphaFoldDB" id="A0A139LCC8"/>
<dbReference type="Pfam" id="PF07715">
    <property type="entry name" value="Plug"/>
    <property type="match status" value="1"/>
</dbReference>
<keyword evidence="2" id="KW-1133">Transmembrane helix</keyword>